<dbReference type="Proteomes" id="UP001174997">
    <property type="component" value="Unassembled WGS sequence"/>
</dbReference>
<feature type="signal peptide" evidence="1">
    <location>
        <begin position="1"/>
        <end position="22"/>
    </location>
</feature>
<evidence type="ECO:0000313" key="2">
    <source>
        <dbReference type="EMBL" id="KAK0660445.1"/>
    </source>
</evidence>
<feature type="chain" id="PRO_5041333331" evidence="1">
    <location>
        <begin position="23"/>
        <end position="100"/>
    </location>
</feature>
<dbReference type="AlphaFoldDB" id="A0AA39YYH6"/>
<keyword evidence="3" id="KW-1185">Reference proteome</keyword>
<gene>
    <name evidence="2" type="ORF">QBC41DRAFT_307675</name>
</gene>
<keyword evidence="1" id="KW-0732">Signal</keyword>
<sequence>MQSKALILFLTGLVAVASGAAASTNDVEIIEESTGPLNARQADITWQATGGCKTDWANRCNAACRGEASQRSYSCTSIKSRIWRQSCVFGWSVCDCTCVR</sequence>
<dbReference type="EMBL" id="JAULSY010000166">
    <property type="protein sequence ID" value="KAK0660445.1"/>
    <property type="molecule type" value="Genomic_DNA"/>
</dbReference>
<evidence type="ECO:0000313" key="3">
    <source>
        <dbReference type="Proteomes" id="UP001174997"/>
    </source>
</evidence>
<proteinExistence type="predicted"/>
<name>A0AA39YYH6_9PEZI</name>
<organism evidence="2 3">
    <name type="scientific">Cercophora samala</name>
    <dbReference type="NCBI Taxonomy" id="330535"/>
    <lineage>
        <taxon>Eukaryota</taxon>
        <taxon>Fungi</taxon>
        <taxon>Dikarya</taxon>
        <taxon>Ascomycota</taxon>
        <taxon>Pezizomycotina</taxon>
        <taxon>Sordariomycetes</taxon>
        <taxon>Sordariomycetidae</taxon>
        <taxon>Sordariales</taxon>
        <taxon>Lasiosphaeriaceae</taxon>
        <taxon>Cercophora</taxon>
    </lineage>
</organism>
<reference evidence="2" key="1">
    <citation type="submission" date="2023-06" db="EMBL/GenBank/DDBJ databases">
        <title>Genome-scale phylogeny and comparative genomics of the fungal order Sordariales.</title>
        <authorList>
            <consortium name="Lawrence Berkeley National Laboratory"/>
            <person name="Hensen N."/>
            <person name="Bonometti L."/>
            <person name="Westerberg I."/>
            <person name="Brannstrom I.O."/>
            <person name="Guillou S."/>
            <person name="Cros-Aarteil S."/>
            <person name="Calhoun S."/>
            <person name="Haridas S."/>
            <person name="Kuo A."/>
            <person name="Mondo S."/>
            <person name="Pangilinan J."/>
            <person name="Riley R."/>
            <person name="Labutti K."/>
            <person name="Andreopoulos B."/>
            <person name="Lipzen A."/>
            <person name="Chen C."/>
            <person name="Yanf M."/>
            <person name="Daum C."/>
            <person name="Ng V."/>
            <person name="Clum A."/>
            <person name="Steindorff A."/>
            <person name="Ohm R."/>
            <person name="Martin F."/>
            <person name="Silar P."/>
            <person name="Natvig D."/>
            <person name="Lalanne C."/>
            <person name="Gautier V."/>
            <person name="Ament-Velasquez S.L."/>
            <person name="Kruys A."/>
            <person name="Hutchinson M.I."/>
            <person name="Powell A.J."/>
            <person name="Barry K."/>
            <person name="Miller A.N."/>
            <person name="Grigoriev I.V."/>
            <person name="Debuchy R."/>
            <person name="Gladieux P."/>
            <person name="Thoren M.H."/>
            <person name="Johannesson H."/>
        </authorList>
    </citation>
    <scope>NUCLEOTIDE SEQUENCE</scope>
    <source>
        <strain evidence="2">CBS 307.81</strain>
    </source>
</reference>
<protein>
    <submittedName>
        <fullName evidence="2">Uncharacterized protein</fullName>
    </submittedName>
</protein>
<evidence type="ECO:0000256" key="1">
    <source>
        <dbReference type="SAM" id="SignalP"/>
    </source>
</evidence>
<accession>A0AA39YYH6</accession>
<comment type="caution">
    <text evidence="2">The sequence shown here is derived from an EMBL/GenBank/DDBJ whole genome shotgun (WGS) entry which is preliminary data.</text>
</comment>